<dbReference type="OrthoDB" id="9996127at2759"/>
<evidence type="ECO:0000313" key="1">
    <source>
        <dbReference type="EMBL" id="KAG8465636.1"/>
    </source>
</evidence>
<organism evidence="1 2">
    <name type="scientific">Diacronema lutheri</name>
    <name type="common">Unicellular marine alga</name>
    <name type="synonym">Monochrysis lutheri</name>
    <dbReference type="NCBI Taxonomy" id="2081491"/>
    <lineage>
        <taxon>Eukaryota</taxon>
        <taxon>Haptista</taxon>
        <taxon>Haptophyta</taxon>
        <taxon>Pavlovophyceae</taxon>
        <taxon>Pavlovales</taxon>
        <taxon>Pavlovaceae</taxon>
        <taxon>Diacronema</taxon>
    </lineage>
</organism>
<evidence type="ECO:0000313" key="2">
    <source>
        <dbReference type="Proteomes" id="UP000751190"/>
    </source>
</evidence>
<dbReference type="PANTHER" id="PTHR16317:SF1">
    <property type="entry name" value="KICSTOR COMPLEX PROTEIN ITFG2"/>
    <property type="match status" value="1"/>
</dbReference>
<dbReference type="AlphaFoldDB" id="A0A8J6CC19"/>
<dbReference type="InterPro" id="IPR028994">
    <property type="entry name" value="Integrin_alpha_N"/>
</dbReference>
<dbReference type="SUPFAM" id="SSF69318">
    <property type="entry name" value="Integrin alpha N-terminal domain"/>
    <property type="match status" value="1"/>
</dbReference>
<protein>
    <submittedName>
        <fullName evidence="1">Uncharacterized protein</fullName>
    </submittedName>
</protein>
<dbReference type="Proteomes" id="UP000751190">
    <property type="component" value="Unassembled WGS sequence"/>
</dbReference>
<gene>
    <name evidence="1" type="ORF">KFE25_002943</name>
</gene>
<dbReference type="EMBL" id="JAGTXO010000010">
    <property type="protein sequence ID" value="KAG8465636.1"/>
    <property type="molecule type" value="Genomic_DNA"/>
</dbReference>
<dbReference type="PANTHER" id="PTHR16317">
    <property type="entry name" value="INTEGRIN ALPHA REPEAT DOMAIN-CONTAINING"/>
    <property type="match status" value="1"/>
</dbReference>
<accession>A0A8J6CC19</accession>
<reference evidence="1" key="1">
    <citation type="submission" date="2021-05" db="EMBL/GenBank/DDBJ databases">
        <title>The genome of the haptophyte Pavlova lutheri (Diacronema luteri, Pavlovales) - a model for lipid biosynthesis in eukaryotic algae.</title>
        <authorList>
            <person name="Hulatt C.J."/>
            <person name="Posewitz M.C."/>
        </authorList>
    </citation>
    <scope>NUCLEOTIDE SEQUENCE</scope>
    <source>
        <strain evidence="1">NIVA-4/92</strain>
    </source>
</reference>
<comment type="caution">
    <text evidence="1">The sequence shown here is derived from an EMBL/GenBank/DDBJ whole genome shotgun (WGS) entry which is preliminary data.</text>
</comment>
<dbReference type="InterPro" id="IPR031793">
    <property type="entry name" value="KICSTOR_ITFG2"/>
</dbReference>
<dbReference type="GO" id="GO:0032006">
    <property type="term" value="P:regulation of TOR signaling"/>
    <property type="evidence" value="ECO:0007669"/>
    <property type="project" value="TreeGrafter"/>
</dbReference>
<sequence length="514" mass="52017">MRLASLTTLALDFRAGNVCHAGLAFGDVDNDGCAEFAIGSTSGELAIFKGADPRPCCAAEQLGSVTALAIGPLGRGARSWLVVLTAEGITHVFDVRTSADGVASLHGRVHVLPPHATAALLADVDGDGASELVVALDAEVRVYRPVEGADGLECVRRFATYADARSLSLASGWAQPLAPARAPALPSSPPSLHLPPARASVAPPRVDCVSPGAPNTAQPPLLLVGTVTGDVLAIDARMDAGAGGVAAPGGPALRLLVRAQPSDSGPTLVLGGLHWPVRHLRTPGAQTVDAIAIVSRGSVTVCANGGEELLRLSLSQPIAALCARAADNDGAAHQLAVCTSSGVVVLLDGERAPPQPGAPLALDDECVCHDVRCQLAACAAGKYALRPHAQRPELSDDNKARALGGSAASAFDGCQTAADGTCWCLAYVVTATNEVFLAYPTLPCAPRVSSLLEVLAEGRARGAATGQAKAADEPGALPASTEVGALVRAALAVARGHPGSALRSRDGQGKSPLF</sequence>
<name>A0A8J6CC19_DIALT</name>
<dbReference type="Pfam" id="PF15907">
    <property type="entry name" value="Itfg2"/>
    <property type="match status" value="1"/>
</dbReference>
<keyword evidence="2" id="KW-1185">Reference proteome</keyword>
<proteinExistence type="predicted"/>